<protein>
    <recommendedName>
        <fullName evidence="14">Cytochrome b561 domain-containing protein</fullName>
    </recommendedName>
</protein>
<feature type="domain" description="DOMON" evidence="10">
    <location>
        <begin position="404"/>
        <end position="530"/>
    </location>
</feature>
<accession>A0AAE9E5A3</accession>
<dbReference type="GO" id="GO:1900449">
    <property type="term" value="P:regulation of glutamate receptor signaling pathway"/>
    <property type="evidence" value="ECO:0007669"/>
    <property type="project" value="InterPro"/>
</dbReference>
<evidence type="ECO:0000313" key="12">
    <source>
        <dbReference type="EMBL" id="UMM15671.1"/>
    </source>
</evidence>
<evidence type="ECO:0008006" key="14">
    <source>
        <dbReference type="Google" id="ProtNLM"/>
    </source>
</evidence>
<evidence type="ECO:0000256" key="8">
    <source>
        <dbReference type="SAM" id="Phobius"/>
    </source>
</evidence>
<feature type="compositionally biased region" description="Low complexity" evidence="7">
    <location>
        <begin position="970"/>
        <end position="986"/>
    </location>
</feature>
<feature type="compositionally biased region" description="Basic and acidic residues" evidence="7">
    <location>
        <begin position="955"/>
        <end position="969"/>
    </location>
</feature>
<dbReference type="PANTHER" id="PTHR46902">
    <property type="entry name" value="DOMON DOMAIN-CONTAINING PROTEIN FRRS1L"/>
    <property type="match status" value="1"/>
</dbReference>
<reference evidence="12 13" key="1">
    <citation type="submission" date="2022-04" db="EMBL/GenBank/DDBJ databases">
        <title>Chromosome-level reference genomes for two strains of Caenorhabditis briggsae: an improved platform for comparative genomics.</title>
        <authorList>
            <person name="Stevens L."/>
            <person name="Andersen E."/>
        </authorList>
    </citation>
    <scope>NUCLEOTIDE SEQUENCE [LARGE SCALE GENOMIC DNA]</scope>
    <source>
        <strain evidence="12">VX34</strain>
        <tissue evidence="12">Whole-organism</tissue>
    </source>
</reference>
<evidence type="ECO:0000256" key="7">
    <source>
        <dbReference type="SAM" id="MobiDB-lite"/>
    </source>
</evidence>
<feature type="transmembrane region" description="Helical" evidence="8">
    <location>
        <begin position="1008"/>
        <end position="1032"/>
    </location>
</feature>
<dbReference type="PROSITE" id="PS50836">
    <property type="entry name" value="DOMON"/>
    <property type="match status" value="4"/>
</dbReference>
<dbReference type="GO" id="GO:0016020">
    <property type="term" value="C:membrane"/>
    <property type="evidence" value="ECO:0007669"/>
    <property type="project" value="UniProtKB-SubCell"/>
</dbReference>
<feature type="signal peptide" evidence="9">
    <location>
        <begin position="1"/>
        <end position="19"/>
    </location>
</feature>
<dbReference type="PANTHER" id="PTHR46902:SF1">
    <property type="entry name" value="DOMON DOMAIN-CONTAINING PROTEIN FRRS1L"/>
    <property type="match status" value="1"/>
</dbReference>
<feature type="domain" description="Cytochrome b561" evidence="11">
    <location>
        <begin position="732"/>
        <end position="943"/>
    </location>
</feature>
<feature type="transmembrane region" description="Helical" evidence="8">
    <location>
        <begin position="768"/>
        <end position="793"/>
    </location>
</feature>
<dbReference type="CDD" id="cd08760">
    <property type="entry name" value="Cyt_b561_FRRS1_like"/>
    <property type="match status" value="1"/>
</dbReference>
<feature type="transmembrane region" description="Helical" evidence="8">
    <location>
        <begin position="838"/>
        <end position="860"/>
    </location>
</feature>
<feature type="transmembrane region" description="Helical" evidence="8">
    <location>
        <begin position="911"/>
        <end position="934"/>
    </location>
</feature>
<keyword evidence="13" id="KW-1185">Reference proteome</keyword>
<evidence type="ECO:0000256" key="1">
    <source>
        <dbReference type="ARBA" id="ARBA00004370"/>
    </source>
</evidence>
<dbReference type="Gene3D" id="1.20.120.1770">
    <property type="match status" value="1"/>
</dbReference>
<dbReference type="EMBL" id="CP092621">
    <property type="protein sequence ID" value="UMM15671.1"/>
    <property type="molecule type" value="Genomic_DNA"/>
</dbReference>
<feature type="domain" description="DOMON" evidence="10">
    <location>
        <begin position="44"/>
        <end position="170"/>
    </location>
</feature>
<evidence type="ECO:0000256" key="3">
    <source>
        <dbReference type="ARBA" id="ARBA00022692"/>
    </source>
</evidence>
<dbReference type="AlphaFoldDB" id="A0AAE9E5A3"/>
<keyword evidence="3 8" id="KW-0812">Transmembrane</keyword>
<evidence type="ECO:0000256" key="9">
    <source>
        <dbReference type="SAM" id="SignalP"/>
    </source>
</evidence>
<feature type="chain" id="PRO_5042127019" description="Cytochrome b561 domain-containing protein" evidence="9">
    <location>
        <begin position="20"/>
        <end position="1035"/>
    </location>
</feature>
<dbReference type="PROSITE" id="PS50939">
    <property type="entry name" value="CYTOCHROME_B561"/>
    <property type="match status" value="1"/>
</dbReference>
<name>A0AAE9E5A3_CAEBR</name>
<evidence type="ECO:0000259" key="10">
    <source>
        <dbReference type="PROSITE" id="PS50836"/>
    </source>
</evidence>
<feature type="transmembrane region" description="Helical" evidence="8">
    <location>
        <begin position="814"/>
        <end position="832"/>
    </location>
</feature>
<keyword evidence="9" id="KW-0732">Signal</keyword>
<feature type="region of interest" description="Disordered" evidence="7">
    <location>
        <begin position="561"/>
        <end position="595"/>
    </location>
</feature>
<dbReference type="SMART" id="SM00665">
    <property type="entry name" value="B561"/>
    <property type="match status" value="1"/>
</dbReference>
<evidence type="ECO:0000256" key="6">
    <source>
        <dbReference type="ARBA" id="ARBA00023136"/>
    </source>
</evidence>
<feature type="domain" description="DOMON" evidence="10">
    <location>
        <begin position="603"/>
        <end position="729"/>
    </location>
</feature>
<sequence>MTIRFLLIFALIQPAFIHCQQPKFDTSQCEITKGCHLPEPKDSVGMGVAWNLLDDETLELELFVNTDQANGRYVAVGFSDDDQMGNEPVIECSAIAQQPPSLKFSFDKANGKGNERVPGNFSAHFYDISTSFQDGQLYCKGTVKVSGSSENEKVFKYDPSKEYHLLLANGKTTAKGLGYHKSQSSVSRKLRLAENSGFDKTQCGKSKGCTMPDAGSCYNVDGGIGASYRPIEGTQNIEFEIFGPANTSATNDVFVALGFSNDEFMNASSVIECSQLPGEANPTMKFSYNPVFNNTRIAGEEAIRAKLIQQSIGKVSDGSVYCKGIVNVGGDANEPRIFKWNKDQGYHLLFAVGFTASTGLTPHWGSCVSILTFLDQLDNIGFNDADCGNKKGCFQPTDCDGGCDEIASSWQVLSPNKLHVELTGKVATPNKYVAMGFSTNGRMGNNSVIECSSFDNGTFSMTFSYNLVNANYSNLRPSTDVSTLFSNQRVQFVDGVLYCSADVLVEGNANDQTVFKYEPGTNYTMVMATGETKTNGTKKGLGNHHGKRSVAPAQLLSDYLPPTAAPPPSGGTIPLVRQKRQSSQGSFDSSACGKTKACYEPTTGDAVSYRVINPSSIEFEFSSTQSSPSGVYLALGFSSDGKMSPADVIECSSLGNQALSMKFSANSGYSNSRIDGEEDIRSQYITDTQTSYADGKIYCKGTVKSDGNANTQIFKYTPDQKYYLIVAKGAASAGGLGYHGQNGKHVSSQRLLTDLSAGNGSGSTVTLVMLHAIFMTVAWMTMVPTAVIFARVLRSSWPTLKPGGLLIWFHIHRGANLIGIALMIAGFVLILVHKDWKFVTAGWGGKHAIIGIIALCLAWLQPFISTLRCSPNDPRRPIFNYIHRGIGVIAMVLATTAICIAGYHFTGNRNVVQLVLALIPISVIFALSIFFIIFNNLVDVDTKSFTKQNGNSSPRIEDIPMRPTSKTETETTWTIRSPQSAASPDSDSSRNEVPLEKKRLWVNRFRELVVYGAVLIFVAIGTILSVFFALGLNGK</sequence>
<organism evidence="12 13">
    <name type="scientific">Caenorhabditis briggsae</name>
    <dbReference type="NCBI Taxonomy" id="6238"/>
    <lineage>
        <taxon>Eukaryota</taxon>
        <taxon>Metazoa</taxon>
        <taxon>Ecdysozoa</taxon>
        <taxon>Nematoda</taxon>
        <taxon>Chromadorea</taxon>
        <taxon>Rhabditida</taxon>
        <taxon>Rhabditina</taxon>
        <taxon>Rhabditomorpha</taxon>
        <taxon>Rhabditoidea</taxon>
        <taxon>Rhabditidae</taxon>
        <taxon>Peloderinae</taxon>
        <taxon>Caenorhabditis</taxon>
    </lineage>
</organism>
<dbReference type="Pfam" id="PF03351">
    <property type="entry name" value="DOMON"/>
    <property type="match status" value="4"/>
</dbReference>
<dbReference type="Proteomes" id="UP000829354">
    <property type="component" value="Chromosome II"/>
</dbReference>
<gene>
    <name evidence="12" type="ORF">L5515_013019</name>
</gene>
<dbReference type="InterPro" id="IPR005018">
    <property type="entry name" value="DOMON_domain"/>
</dbReference>
<evidence type="ECO:0000313" key="13">
    <source>
        <dbReference type="Proteomes" id="UP000829354"/>
    </source>
</evidence>
<keyword evidence="6 8" id="KW-0472">Membrane</keyword>
<feature type="region of interest" description="Disordered" evidence="7">
    <location>
        <begin position="946"/>
        <end position="991"/>
    </location>
</feature>
<feature type="transmembrane region" description="Helical" evidence="8">
    <location>
        <begin position="881"/>
        <end position="905"/>
    </location>
</feature>
<evidence type="ECO:0000256" key="2">
    <source>
        <dbReference type="ARBA" id="ARBA00022448"/>
    </source>
</evidence>
<evidence type="ECO:0000256" key="4">
    <source>
        <dbReference type="ARBA" id="ARBA00022982"/>
    </source>
</evidence>
<evidence type="ECO:0000256" key="5">
    <source>
        <dbReference type="ARBA" id="ARBA00022989"/>
    </source>
</evidence>
<dbReference type="SMART" id="SM00664">
    <property type="entry name" value="DoH"/>
    <property type="match status" value="4"/>
</dbReference>
<proteinExistence type="predicted"/>
<comment type="subcellular location">
    <subcellularLocation>
        <location evidence="1">Membrane</location>
    </subcellularLocation>
</comment>
<keyword evidence="5 8" id="KW-1133">Transmembrane helix</keyword>
<keyword evidence="4" id="KW-0249">Electron transport</keyword>
<feature type="domain" description="DOMON" evidence="10">
    <location>
        <begin position="222"/>
        <end position="353"/>
    </location>
</feature>
<evidence type="ECO:0000259" key="11">
    <source>
        <dbReference type="PROSITE" id="PS50939"/>
    </source>
</evidence>
<keyword evidence="2" id="KW-0813">Transport</keyword>
<dbReference type="InterPro" id="IPR006593">
    <property type="entry name" value="Cyt_b561/ferric_Rdtase_TM"/>
</dbReference>
<dbReference type="InterPro" id="IPR042789">
    <property type="entry name" value="FRRS1L"/>
</dbReference>